<keyword evidence="1" id="KW-0472">Membrane</keyword>
<organism evidence="3 4">
    <name type="scientific">Thomasclavelia spiroformis</name>
    <dbReference type="NCBI Taxonomy" id="29348"/>
    <lineage>
        <taxon>Bacteria</taxon>
        <taxon>Bacillati</taxon>
        <taxon>Bacillota</taxon>
        <taxon>Erysipelotrichia</taxon>
        <taxon>Erysipelotrichales</taxon>
        <taxon>Coprobacillaceae</taxon>
        <taxon>Thomasclavelia</taxon>
    </lineage>
</organism>
<dbReference type="SUPFAM" id="SSF53756">
    <property type="entry name" value="UDP-Glycosyltransferase/glycogen phosphorylase"/>
    <property type="match status" value="1"/>
</dbReference>
<feature type="domain" description="Glycosyl transferase family 1" evidence="2">
    <location>
        <begin position="222"/>
        <end position="382"/>
    </location>
</feature>
<comment type="caution">
    <text evidence="3">The sequence shown here is derived from an EMBL/GenBank/DDBJ whole genome shotgun (WGS) entry which is preliminary data.</text>
</comment>
<dbReference type="EMBL" id="NFLB01000009">
    <property type="protein sequence ID" value="OUQ04809.1"/>
    <property type="molecule type" value="Genomic_DNA"/>
</dbReference>
<reference evidence="4" key="1">
    <citation type="submission" date="2017-04" db="EMBL/GenBank/DDBJ databases">
        <title>Function of individual gut microbiota members based on whole genome sequencing of pure cultures obtained from chicken caecum.</title>
        <authorList>
            <person name="Medvecky M."/>
            <person name="Cejkova D."/>
            <person name="Polansky O."/>
            <person name="Karasova D."/>
            <person name="Kubasova T."/>
            <person name="Cizek A."/>
            <person name="Rychlik I."/>
        </authorList>
    </citation>
    <scope>NUCLEOTIDE SEQUENCE [LARGE SCALE GENOMIC DNA]</scope>
    <source>
        <strain evidence="4">An149</strain>
    </source>
</reference>
<evidence type="ECO:0000259" key="2">
    <source>
        <dbReference type="Pfam" id="PF00534"/>
    </source>
</evidence>
<feature type="transmembrane region" description="Helical" evidence="1">
    <location>
        <begin position="87"/>
        <end position="104"/>
    </location>
</feature>
<dbReference type="Gene3D" id="3.40.50.2000">
    <property type="entry name" value="Glycogen Phosphorylase B"/>
    <property type="match status" value="2"/>
</dbReference>
<gene>
    <name evidence="3" type="ORF">B5E91_09010</name>
</gene>
<dbReference type="Pfam" id="PF00534">
    <property type="entry name" value="Glycos_transf_1"/>
    <property type="match status" value="1"/>
</dbReference>
<name>A0A1Y4QHQ9_9FIRM</name>
<dbReference type="Proteomes" id="UP000196258">
    <property type="component" value="Unassembled WGS sequence"/>
</dbReference>
<dbReference type="PANTHER" id="PTHR12526">
    <property type="entry name" value="GLYCOSYLTRANSFERASE"/>
    <property type="match status" value="1"/>
</dbReference>
<keyword evidence="1" id="KW-1133">Transmembrane helix</keyword>
<accession>A0A1Y4QHQ9</accession>
<dbReference type="PANTHER" id="PTHR12526:SF630">
    <property type="entry name" value="GLYCOSYLTRANSFERASE"/>
    <property type="match status" value="1"/>
</dbReference>
<dbReference type="CDD" id="cd03811">
    <property type="entry name" value="GT4_GT28_WabH-like"/>
    <property type="match status" value="1"/>
</dbReference>
<evidence type="ECO:0000313" key="4">
    <source>
        <dbReference type="Proteomes" id="UP000196258"/>
    </source>
</evidence>
<sequence>MQRRKAVKKIVFVVEGMYLGGVETTLINWLKTINIKTVDVTLMLKDVEGELLKKVPKYIKIERISGLSEVLNGSILNRIRWVIKDRGIFAMFKLIVYVILFKITKNKGIYYSRMINFLNNKNVSYDIAISYSMPDSIITTYVVNKINSKNHWMWCHVDIDMYDKYTLKGLENIYNKYDKIVNVSEYAKQTFEIRYPYLKKKSVCVLNIVNVEEIISKSLESVDLNNDDNEICILTVGRINPQKGQDLIIDISKKLKKLNIKFKWYLLGPAQDKEYLKKIENHLIINDLSDTIIYLGKSSNPYKYIKKCDIYVQPSRYEGFCTTITEAKVLAKPIVMTNVSGAKEQIDNYKNGIIVEFDATLLCNAIKELINNGVLREKMINNLIENRKNINKYNSFDDVMVYLLN</sequence>
<proteinExistence type="predicted"/>
<evidence type="ECO:0000256" key="1">
    <source>
        <dbReference type="SAM" id="Phobius"/>
    </source>
</evidence>
<dbReference type="GO" id="GO:0016757">
    <property type="term" value="F:glycosyltransferase activity"/>
    <property type="evidence" value="ECO:0007669"/>
    <property type="project" value="InterPro"/>
</dbReference>
<protein>
    <recommendedName>
        <fullName evidence="2">Glycosyl transferase family 1 domain-containing protein</fullName>
    </recommendedName>
</protein>
<keyword evidence="1" id="KW-0812">Transmembrane</keyword>
<evidence type="ECO:0000313" key="3">
    <source>
        <dbReference type="EMBL" id="OUQ04809.1"/>
    </source>
</evidence>
<dbReference type="AlphaFoldDB" id="A0A1Y4QHQ9"/>
<dbReference type="InterPro" id="IPR001296">
    <property type="entry name" value="Glyco_trans_1"/>
</dbReference>